<dbReference type="Pfam" id="PF00226">
    <property type="entry name" value="DnaJ"/>
    <property type="match status" value="1"/>
</dbReference>
<dbReference type="GO" id="GO:0005737">
    <property type="term" value="C:cytoplasm"/>
    <property type="evidence" value="ECO:0007669"/>
    <property type="project" value="TreeGrafter"/>
</dbReference>
<keyword evidence="1" id="KW-1133">Transmembrane helix</keyword>
<feature type="domain" description="J" evidence="2">
    <location>
        <begin position="3"/>
        <end position="68"/>
    </location>
</feature>
<keyword evidence="4" id="KW-1185">Reference proteome</keyword>
<dbReference type="PRINTS" id="PR00625">
    <property type="entry name" value="JDOMAIN"/>
</dbReference>
<feature type="transmembrane region" description="Helical" evidence="1">
    <location>
        <begin position="192"/>
        <end position="210"/>
    </location>
</feature>
<dbReference type="AlphaFoldDB" id="A0A1H6BKA3"/>
<dbReference type="SMART" id="SM00271">
    <property type="entry name" value="DnaJ"/>
    <property type="match status" value="1"/>
</dbReference>
<reference evidence="4" key="1">
    <citation type="submission" date="2016-10" db="EMBL/GenBank/DDBJ databases">
        <authorList>
            <person name="Varghese N."/>
            <person name="Submissions S."/>
        </authorList>
    </citation>
    <scope>NUCLEOTIDE SEQUENCE [LARGE SCALE GENOMIC DNA]</scope>
    <source>
        <strain evidence="4">DSM 21580</strain>
    </source>
</reference>
<accession>A0A1H6BKA3</accession>
<evidence type="ECO:0000313" key="4">
    <source>
        <dbReference type="Proteomes" id="UP000236738"/>
    </source>
</evidence>
<dbReference type="OrthoDB" id="9779622at2"/>
<dbReference type="GO" id="GO:0051082">
    <property type="term" value="F:unfolded protein binding"/>
    <property type="evidence" value="ECO:0007669"/>
    <property type="project" value="TreeGrafter"/>
</dbReference>
<evidence type="ECO:0000259" key="2">
    <source>
        <dbReference type="PROSITE" id="PS50076"/>
    </source>
</evidence>
<dbReference type="GO" id="GO:0044183">
    <property type="term" value="F:protein folding chaperone"/>
    <property type="evidence" value="ECO:0007669"/>
    <property type="project" value="TreeGrafter"/>
</dbReference>
<keyword evidence="1" id="KW-0812">Transmembrane</keyword>
<dbReference type="PANTHER" id="PTHR43948">
    <property type="entry name" value="DNAJ HOMOLOG SUBFAMILY B"/>
    <property type="match status" value="1"/>
</dbReference>
<dbReference type="RefSeq" id="WP_103914781.1">
    <property type="nucleotide sequence ID" value="NZ_FNUS01000008.1"/>
</dbReference>
<dbReference type="PROSITE" id="PS50076">
    <property type="entry name" value="DNAJ_2"/>
    <property type="match status" value="1"/>
</dbReference>
<name>A0A1H6BKA3_9FLAO</name>
<dbReference type="CDD" id="cd06257">
    <property type="entry name" value="DnaJ"/>
    <property type="match status" value="1"/>
</dbReference>
<keyword evidence="1" id="KW-0472">Membrane</keyword>
<dbReference type="GO" id="GO:0051087">
    <property type="term" value="F:protein-folding chaperone binding"/>
    <property type="evidence" value="ECO:0007669"/>
    <property type="project" value="TreeGrafter"/>
</dbReference>
<dbReference type="PANTHER" id="PTHR43948:SF10">
    <property type="entry name" value="MRJ, ISOFORM E"/>
    <property type="match status" value="1"/>
</dbReference>
<gene>
    <name evidence="3" type="ORF">SAMN05421847_2953</name>
</gene>
<evidence type="ECO:0000313" key="3">
    <source>
        <dbReference type="EMBL" id="SEG61120.1"/>
    </source>
</evidence>
<dbReference type="SUPFAM" id="SSF46565">
    <property type="entry name" value="Chaperone J-domain"/>
    <property type="match status" value="1"/>
</dbReference>
<dbReference type="InterPro" id="IPR018253">
    <property type="entry name" value="DnaJ_domain_CS"/>
</dbReference>
<dbReference type="EMBL" id="FNUS01000008">
    <property type="protein sequence ID" value="SEG61120.1"/>
    <property type="molecule type" value="Genomic_DNA"/>
</dbReference>
<dbReference type="Proteomes" id="UP000236738">
    <property type="component" value="Unassembled WGS sequence"/>
</dbReference>
<proteinExistence type="predicted"/>
<organism evidence="3 4">
    <name type="scientific">Halpernia humi</name>
    <dbReference type="NCBI Taxonomy" id="493375"/>
    <lineage>
        <taxon>Bacteria</taxon>
        <taxon>Pseudomonadati</taxon>
        <taxon>Bacteroidota</taxon>
        <taxon>Flavobacteriia</taxon>
        <taxon>Flavobacteriales</taxon>
        <taxon>Weeksellaceae</taxon>
        <taxon>Chryseobacterium group</taxon>
        <taxon>Halpernia</taxon>
    </lineage>
</organism>
<dbReference type="Gene3D" id="1.10.287.110">
    <property type="entry name" value="DnaJ domain"/>
    <property type="match status" value="1"/>
</dbReference>
<dbReference type="PROSITE" id="PS00636">
    <property type="entry name" value="DNAJ_1"/>
    <property type="match status" value="1"/>
</dbReference>
<dbReference type="InterPro" id="IPR036869">
    <property type="entry name" value="J_dom_sf"/>
</dbReference>
<protein>
    <submittedName>
        <fullName evidence="3">DnaJ domain-containing protein</fullName>
    </submittedName>
</protein>
<dbReference type="InterPro" id="IPR001623">
    <property type="entry name" value="DnaJ_domain"/>
</dbReference>
<sequence>MKDYYYFLGVQENASEEDIKKAYRKLSLKYHPDKNGDDEFFENRFREVQEAYETLSNEDSRKIYDQNFSVPKSFRNNLPPYIKTFSANKIRVKKGEEIIINWQTQNADVVKILPFGLEKSYGERTFKINEFTDGKFQILLHATNSAIQKTSVKGITITEVFDNDREKIKSDVQELLKPQRRTPQNPSGFPKIFKYLLLLFILIIIIAFILNNF</sequence>
<evidence type="ECO:0000256" key="1">
    <source>
        <dbReference type="SAM" id="Phobius"/>
    </source>
</evidence>